<evidence type="ECO:0000313" key="2">
    <source>
        <dbReference type="Proteomes" id="UP000492821"/>
    </source>
</evidence>
<reference evidence="3" key="2">
    <citation type="submission" date="2020-10" db="UniProtKB">
        <authorList>
            <consortium name="WormBaseParasite"/>
        </authorList>
    </citation>
    <scope>IDENTIFICATION</scope>
</reference>
<reference evidence="2" key="1">
    <citation type="journal article" date="2013" name="Genetics">
        <title>The draft genome and transcriptome of Panagrellus redivivus are shaped by the harsh demands of a free-living lifestyle.</title>
        <authorList>
            <person name="Srinivasan J."/>
            <person name="Dillman A.R."/>
            <person name="Macchietto M.G."/>
            <person name="Heikkinen L."/>
            <person name="Lakso M."/>
            <person name="Fracchia K.M."/>
            <person name="Antoshechkin I."/>
            <person name="Mortazavi A."/>
            <person name="Wong G."/>
            <person name="Sternberg P.W."/>
        </authorList>
    </citation>
    <scope>NUCLEOTIDE SEQUENCE [LARGE SCALE GENOMIC DNA]</scope>
    <source>
        <strain evidence="2">MT8872</strain>
    </source>
</reference>
<feature type="transmembrane region" description="Helical" evidence="1">
    <location>
        <begin position="6"/>
        <end position="29"/>
    </location>
</feature>
<keyword evidence="2" id="KW-1185">Reference proteome</keyword>
<evidence type="ECO:0000256" key="1">
    <source>
        <dbReference type="SAM" id="Phobius"/>
    </source>
</evidence>
<accession>A0A7E4VIC4</accession>
<dbReference type="WBParaSite" id="Pan_g20845.t1">
    <property type="protein sequence ID" value="Pan_g20845.t1"/>
    <property type="gene ID" value="Pan_g20845"/>
</dbReference>
<protein>
    <submittedName>
        <fullName evidence="3">Uncharacterized protein</fullName>
    </submittedName>
</protein>
<proteinExistence type="predicted"/>
<keyword evidence="1" id="KW-1133">Transmembrane helix</keyword>
<sequence length="190" mass="20655">MGFMLVIPGLSGSSIGFVAFLGYLDVFLFHIRPTLACQSSFGGTCYAGLVSGGNWPAASRMETCADNLFKDWCTVVYKEHIVQAEFHCLNHYNTFPPIPGGKTCGDGPFDIKSGGCARLRAPDGTACLVCCCKGNMCNSPFIFATDLQKYYTNPNVYQFGVDGSASNLNKAMLVKTLFIVFLVLARRIIQ</sequence>
<name>A0A7E4VIC4_PANRE</name>
<dbReference type="AlphaFoldDB" id="A0A7E4VIC4"/>
<dbReference type="Proteomes" id="UP000492821">
    <property type="component" value="Unassembled WGS sequence"/>
</dbReference>
<keyword evidence="1" id="KW-0812">Transmembrane</keyword>
<keyword evidence="1" id="KW-0472">Membrane</keyword>
<evidence type="ECO:0000313" key="3">
    <source>
        <dbReference type="WBParaSite" id="Pan_g20845.t1"/>
    </source>
</evidence>
<organism evidence="2 3">
    <name type="scientific">Panagrellus redivivus</name>
    <name type="common">Microworm</name>
    <dbReference type="NCBI Taxonomy" id="6233"/>
    <lineage>
        <taxon>Eukaryota</taxon>
        <taxon>Metazoa</taxon>
        <taxon>Ecdysozoa</taxon>
        <taxon>Nematoda</taxon>
        <taxon>Chromadorea</taxon>
        <taxon>Rhabditida</taxon>
        <taxon>Tylenchina</taxon>
        <taxon>Panagrolaimomorpha</taxon>
        <taxon>Panagrolaimoidea</taxon>
        <taxon>Panagrolaimidae</taxon>
        <taxon>Panagrellus</taxon>
    </lineage>
</organism>